<proteinExistence type="predicted"/>
<protein>
    <submittedName>
        <fullName evidence="2">DUF4375 domain-containing protein</fullName>
    </submittedName>
</protein>
<dbReference type="Gene3D" id="1.20.1420.60">
    <property type="match status" value="1"/>
</dbReference>
<sequence length="149" mass="17351">MIQKIKYNLTDLKRATNEKLVTLIYNKSVELELGTFGESLRKADPAMADFLSMWILEGDVNNGGFDQFFNNYGIEKGRIAIRGFRRIGADAFAIVTEKAIDIFINQDSKFENKRNPDFNELDDEFYDLEGLEILQIQYIKNNYERFIVE</sequence>
<evidence type="ECO:0000313" key="2">
    <source>
        <dbReference type="EMBL" id="MBJ6368584.1"/>
    </source>
</evidence>
<reference evidence="2" key="1">
    <citation type="submission" date="2020-12" db="EMBL/GenBank/DDBJ databases">
        <title>Snuella sp. nov., isolated from sediment in Incheon.</title>
        <authorList>
            <person name="Kim W."/>
        </authorList>
    </citation>
    <scope>NUCLEOTIDE SEQUENCE</scope>
    <source>
        <strain evidence="2">CAU 1569</strain>
    </source>
</reference>
<dbReference type="EMBL" id="JAELVQ010000013">
    <property type="protein sequence ID" value="MBJ6368584.1"/>
    <property type="molecule type" value="Genomic_DNA"/>
</dbReference>
<evidence type="ECO:0000259" key="1">
    <source>
        <dbReference type="Pfam" id="PF14300"/>
    </source>
</evidence>
<gene>
    <name evidence="2" type="ORF">JF259_10840</name>
</gene>
<name>A0A8J7JCR8_9FLAO</name>
<dbReference type="AlphaFoldDB" id="A0A8J7JCR8"/>
<dbReference type="Pfam" id="PF14300">
    <property type="entry name" value="DMP19"/>
    <property type="match status" value="1"/>
</dbReference>
<comment type="caution">
    <text evidence="2">The sequence shown here is derived from an EMBL/GenBank/DDBJ whole genome shotgun (WGS) entry which is preliminary data.</text>
</comment>
<dbReference type="Proteomes" id="UP000610931">
    <property type="component" value="Unassembled WGS sequence"/>
</dbReference>
<organism evidence="2 3">
    <name type="scientific">Snuella sedimenti</name>
    <dbReference type="NCBI Taxonomy" id="2798802"/>
    <lineage>
        <taxon>Bacteria</taxon>
        <taxon>Pseudomonadati</taxon>
        <taxon>Bacteroidota</taxon>
        <taxon>Flavobacteriia</taxon>
        <taxon>Flavobacteriales</taxon>
        <taxon>Flavobacteriaceae</taxon>
        <taxon>Snuella</taxon>
    </lineage>
</organism>
<feature type="domain" description="DNA mimic protein DMP19 C-terminal" evidence="1">
    <location>
        <begin position="48"/>
        <end position="142"/>
    </location>
</feature>
<keyword evidence="3" id="KW-1185">Reference proteome</keyword>
<accession>A0A8J7JCR8</accession>
<dbReference type="RefSeq" id="WP_199115347.1">
    <property type="nucleotide sequence ID" value="NZ_JAELVQ010000013.1"/>
</dbReference>
<evidence type="ECO:0000313" key="3">
    <source>
        <dbReference type="Proteomes" id="UP000610931"/>
    </source>
</evidence>
<dbReference type="InterPro" id="IPR025402">
    <property type="entry name" value="DMP19_C"/>
</dbReference>